<dbReference type="GO" id="GO:0005615">
    <property type="term" value="C:extracellular space"/>
    <property type="evidence" value="ECO:0000318"/>
    <property type="project" value="GO_Central"/>
</dbReference>
<keyword evidence="5" id="KW-0788">Thiol protease</keyword>
<organism evidence="11 12">
    <name type="scientific">Helianthus annuus</name>
    <name type="common">Common sunflower</name>
    <dbReference type="NCBI Taxonomy" id="4232"/>
    <lineage>
        <taxon>Eukaryota</taxon>
        <taxon>Viridiplantae</taxon>
        <taxon>Streptophyta</taxon>
        <taxon>Embryophyta</taxon>
        <taxon>Tracheophyta</taxon>
        <taxon>Spermatophyta</taxon>
        <taxon>Magnoliopsida</taxon>
        <taxon>eudicotyledons</taxon>
        <taxon>Gunneridae</taxon>
        <taxon>Pentapetalae</taxon>
        <taxon>asterids</taxon>
        <taxon>campanulids</taxon>
        <taxon>Asterales</taxon>
        <taxon>Asteraceae</taxon>
        <taxon>Asteroideae</taxon>
        <taxon>Heliantheae alliance</taxon>
        <taxon>Heliantheae</taxon>
        <taxon>Helianthus</taxon>
    </lineage>
</organism>
<evidence type="ECO:0000256" key="3">
    <source>
        <dbReference type="ARBA" id="ARBA00022729"/>
    </source>
</evidence>
<evidence type="ECO:0000256" key="6">
    <source>
        <dbReference type="ARBA" id="ARBA00023157"/>
    </source>
</evidence>
<dbReference type="InterPro" id="IPR013201">
    <property type="entry name" value="Prot_inhib_I29"/>
</dbReference>
<keyword evidence="12" id="KW-1185">Reference proteome</keyword>
<dbReference type="SMART" id="SM00645">
    <property type="entry name" value="Pept_C1"/>
    <property type="match status" value="1"/>
</dbReference>
<evidence type="ECO:0000313" key="11">
    <source>
        <dbReference type="EMBL" id="OTF92156.1"/>
    </source>
</evidence>
<dbReference type="SUPFAM" id="SSF54001">
    <property type="entry name" value="Cysteine proteinases"/>
    <property type="match status" value="1"/>
</dbReference>
<proteinExistence type="inferred from homology"/>
<dbReference type="InParanoid" id="A0A251S200"/>
<comment type="similarity">
    <text evidence="1">Belongs to the peptidase C1 family.</text>
</comment>
<dbReference type="InterPro" id="IPR038765">
    <property type="entry name" value="Papain-like_cys_pep_sf"/>
</dbReference>
<dbReference type="GO" id="GO:0005764">
    <property type="term" value="C:lysosome"/>
    <property type="evidence" value="ECO:0000318"/>
    <property type="project" value="GO_Central"/>
</dbReference>
<protein>
    <submittedName>
        <fullName evidence="10">Fruit bromelain</fullName>
        <ecNumber evidence="10">3.4.22.33</ecNumber>
    </submittedName>
    <submittedName>
        <fullName evidence="11">Putative peptidase C1A, Cysteine peptidase, asparagine active site protein</fullName>
    </submittedName>
</protein>
<evidence type="ECO:0000256" key="2">
    <source>
        <dbReference type="ARBA" id="ARBA00022670"/>
    </source>
</evidence>
<reference evidence="11" key="2">
    <citation type="submission" date="2017-02" db="EMBL/GenBank/DDBJ databases">
        <title>Sunflower complete genome.</title>
        <authorList>
            <person name="Langlade N."/>
            <person name="Munos S."/>
        </authorList>
    </citation>
    <scope>NUCLEOTIDE SEQUENCE [LARGE SCALE GENOMIC DNA]</scope>
    <source>
        <tissue evidence="11">Leaves</tissue>
    </source>
</reference>
<dbReference type="InterPro" id="IPR013128">
    <property type="entry name" value="Peptidase_C1A"/>
</dbReference>
<feature type="domain" description="Cathepsin propeptide inhibitor" evidence="9">
    <location>
        <begin position="37"/>
        <end position="94"/>
    </location>
</feature>
<gene>
    <name evidence="11" type="ORF">HannXRQ_Chr16g0518761</name>
    <name evidence="10" type="ORF">HanXRQr2_Chr16g0757871</name>
</gene>
<dbReference type="GO" id="GO:0051603">
    <property type="term" value="P:proteolysis involved in protein catabolic process"/>
    <property type="evidence" value="ECO:0000318"/>
    <property type="project" value="GO_Central"/>
</dbReference>
<evidence type="ECO:0000259" key="8">
    <source>
        <dbReference type="SMART" id="SM00645"/>
    </source>
</evidence>
<dbReference type="InterPro" id="IPR039417">
    <property type="entry name" value="Peptidase_C1A_papain-like"/>
</dbReference>
<sequence>MGLPRERTLILSLVVLGMCLCQITSRTPSDAHISQKHDLWMARYGRVYKNNAEKEMRSNIFKKNVEFIESFNSFGDRSYKLAINNFADRTKDELKAYASGHKDPVDLKSHVATSFKYESVSEARDSMDWREKGAVTKSRVKEHVVELMRSCYLIRETVSYLTGSCWAFSAIAAVEGITQLTTGKLLSLSEQQLVDCNRNGSGGCQGGYKENAFDYIVKTGINTGNGYPYHAKDEICNTVNQAVQAATITGYEMVPANNETALLMAVSKQPVSVSIDPTCFEFGYYSSGVLTGHCGTNLTHDVTVVGYGTHDGIKYWLVKNSWGPEWGDNGYVKIQRDADVAEGLCGIAMRASYPTT</sequence>
<evidence type="ECO:0000313" key="10">
    <source>
        <dbReference type="EMBL" id="KAF5760819.1"/>
    </source>
</evidence>
<feature type="signal peptide" evidence="7">
    <location>
        <begin position="1"/>
        <end position="25"/>
    </location>
</feature>
<reference evidence="10 12" key="1">
    <citation type="journal article" date="2017" name="Nature">
        <title>The sunflower genome provides insights into oil metabolism, flowering and Asterid evolution.</title>
        <authorList>
            <person name="Badouin H."/>
            <person name="Gouzy J."/>
            <person name="Grassa C.J."/>
            <person name="Murat F."/>
            <person name="Staton S.E."/>
            <person name="Cottret L."/>
            <person name="Lelandais-Briere C."/>
            <person name="Owens G.L."/>
            <person name="Carrere S."/>
            <person name="Mayjonade B."/>
            <person name="Legrand L."/>
            <person name="Gill N."/>
            <person name="Kane N.C."/>
            <person name="Bowers J.E."/>
            <person name="Hubner S."/>
            <person name="Bellec A."/>
            <person name="Berard A."/>
            <person name="Berges H."/>
            <person name="Blanchet N."/>
            <person name="Boniface M.C."/>
            <person name="Brunel D."/>
            <person name="Catrice O."/>
            <person name="Chaidir N."/>
            <person name="Claudel C."/>
            <person name="Donnadieu C."/>
            <person name="Faraut T."/>
            <person name="Fievet G."/>
            <person name="Helmstetter N."/>
            <person name="King M."/>
            <person name="Knapp S.J."/>
            <person name="Lai Z."/>
            <person name="Le Paslier M.C."/>
            <person name="Lippi Y."/>
            <person name="Lorenzon L."/>
            <person name="Mandel J.R."/>
            <person name="Marage G."/>
            <person name="Marchand G."/>
            <person name="Marquand E."/>
            <person name="Bret-Mestries E."/>
            <person name="Morien E."/>
            <person name="Nambeesan S."/>
            <person name="Nguyen T."/>
            <person name="Pegot-Espagnet P."/>
            <person name="Pouilly N."/>
            <person name="Raftis F."/>
            <person name="Sallet E."/>
            <person name="Schiex T."/>
            <person name="Thomas J."/>
            <person name="Vandecasteele C."/>
            <person name="Vares D."/>
            <person name="Vear F."/>
            <person name="Vautrin S."/>
            <person name="Crespi M."/>
            <person name="Mangin B."/>
            <person name="Burke J.M."/>
            <person name="Salse J."/>
            <person name="Munos S."/>
            <person name="Vincourt P."/>
            <person name="Rieseberg L.H."/>
            <person name="Langlade N.B."/>
        </authorList>
    </citation>
    <scope>NUCLEOTIDE SEQUENCE [LARGE SCALE GENOMIC DNA]</scope>
    <source>
        <strain evidence="12">cv. SF193</strain>
        <tissue evidence="10">Leaves</tissue>
    </source>
</reference>
<dbReference type="Gramene" id="mRNA:HanXRQr2_Chr16g0757871">
    <property type="protein sequence ID" value="mRNA:HanXRQr2_Chr16g0757871"/>
    <property type="gene ID" value="HanXRQr2_Chr16g0757871"/>
</dbReference>
<accession>A0A251S200</accession>
<keyword evidence="3 7" id="KW-0732">Signal</keyword>
<dbReference type="CDD" id="cd02248">
    <property type="entry name" value="Peptidase_C1A"/>
    <property type="match status" value="1"/>
</dbReference>
<dbReference type="AlphaFoldDB" id="A0A251S200"/>
<dbReference type="PRINTS" id="PR00705">
    <property type="entry name" value="PAPAIN"/>
</dbReference>
<dbReference type="Gene3D" id="3.90.70.10">
    <property type="entry name" value="Cysteine proteinases"/>
    <property type="match status" value="1"/>
</dbReference>
<keyword evidence="6" id="KW-1015">Disulfide bond</keyword>
<keyword evidence="2" id="KW-0645">Protease</keyword>
<dbReference type="GO" id="GO:0004197">
    <property type="term" value="F:cysteine-type endopeptidase activity"/>
    <property type="evidence" value="ECO:0000318"/>
    <property type="project" value="GO_Central"/>
</dbReference>
<evidence type="ECO:0000256" key="7">
    <source>
        <dbReference type="SAM" id="SignalP"/>
    </source>
</evidence>
<feature type="chain" id="PRO_5041059474" evidence="7">
    <location>
        <begin position="26"/>
        <end position="356"/>
    </location>
</feature>
<evidence type="ECO:0000256" key="5">
    <source>
        <dbReference type="ARBA" id="ARBA00022807"/>
    </source>
</evidence>
<dbReference type="InterPro" id="IPR025661">
    <property type="entry name" value="Pept_asp_AS"/>
</dbReference>
<keyword evidence="4 10" id="KW-0378">Hydrolase</keyword>
<dbReference type="InterPro" id="IPR000668">
    <property type="entry name" value="Peptidase_C1A_C"/>
</dbReference>
<dbReference type="PANTHER" id="PTHR12411">
    <property type="entry name" value="CYSTEINE PROTEASE FAMILY C1-RELATED"/>
    <property type="match status" value="1"/>
</dbReference>
<dbReference type="EC" id="3.4.22.33" evidence="10"/>
<dbReference type="EMBL" id="CM007905">
    <property type="protein sequence ID" value="OTF92156.1"/>
    <property type="molecule type" value="Genomic_DNA"/>
</dbReference>
<dbReference type="Pfam" id="PF08246">
    <property type="entry name" value="Inhibitor_I29"/>
    <property type="match status" value="1"/>
</dbReference>
<feature type="domain" description="Peptidase C1A papain C-terminal" evidence="8">
    <location>
        <begin position="123"/>
        <end position="355"/>
    </location>
</feature>
<dbReference type="EMBL" id="MNCJ02000331">
    <property type="protein sequence ID" value="KAF5760819.1"/>
    <property type="molecule type" value="Genomic_DNA"/>
</dbReference>
<dbReference type="PROSITE" id="PS00640">
    <property type="entry name" value="THIOL_PROTEASE_ASN"/>
    <property type="match status" value="1"/>
</dbReference>
<dbReference type="Pfam" id="PF00112">
    <property type="entry name" value="Peptidase_C1"/>
    <property type="match status" value="1"/>
</dbReference>
<dbReference type="FunFam" id="3.90.70.10:FF:000067">
    <property type="entry name" value="Senescence-specific cysteine protease"/>
    <property type="match status" value="1"/>
</dbReference>
<name>A0A251S200_HELAN</name>
<evidence type="ECO:0000259" key="9">
    <source>
        <dbReference type="SMART" id="SM00848"/>
    </source>
</evidence>
<dbReference type="SMART" id="SM00848">
    <property type="entry name" value="Inhibitor_I29"/>
    <property type="match status" value="1"/>
</dbReference>
<evidence type="ECO:0000256" key="1">
    <source>
        <dbReference type="ARBA" id="ARBA00008455"/>
    </source>
</evidence>
<evidence type="ECO:0000313" key="12">
    <source>
        <dbReference type="Proteomes" id="UP000215914"/>
    </source>
</evidence>
<evidence type="ECO:0000256" key="4">
    <source>
        <dbReference type="ARBA" id="ARBA00022801"/>
    </source>
</evidence>
<dbReference type="Proteomes" id="UP000215914">
    <property type="component" value="Chromosome 16"/>
</dbReference>
<reference evidence="10" key="3">
    <citation type="submission" date="2020-06" db="EMBL/GenBank/DDBJ databases">
        <title>Helianthus annuus Genome sequencing and assembly Release 2.</title>
        <authorList>
            <person name="Gouzy J."/>
            <person name="Langlade N."/>
            <person name="Munos S."/>
        </authorList>
    </citation>
    <scope>NUCLEOTIDE SEQUENCE</scope>
    <source>
        <tissue evidence="10">Leaves</tissue>
    </source>
</reference>
<dbReference type="STRING" id="4232.A0A251S200"/>